<evidence type="ECO:0000313" key="1">
    <source>
        <dbReference type="EMBL" id="NEK49619.1"/>
    </source>
</evidence>
<proteinExistence type="predicted"/>
<dbReference type="InterPro" id="IPR045964">
    <property type="entry name" value="DUF6384"/>
</dbReference>
<dbReference type="RefSeq" id="WP_018242947.1">
    <property type="nucleotide sequence ID" value="NZ_CP121635.1"/>
</dbReference>
<comment type="caution">
    <text evidence="1">The sequence shown here is derived from an EMBL/GenBank/DDBJ whole genome shotgun (WGS) entry which is preliminary data.</text>
</comment>
<dbReference type="Proteomes" id="UP000471409">
    <property type="component" value="Unassembled WGS sequence"/>
</dbReference>
<dbReference type="EMBL" id="WXXP01000003">
    <property type="protein sequence ID" value="NEK49619.1"/>
    <property type="molecule type" value="Genomic_DNA"/>
</dbReference>
<evidence type="ECO:0000313" key="2">
    <source>
        <dbReference type="Proteomes" id="UP000471409"/>
    </source>
</evidence>
<gene>
    <name evidence="1" type="ORF">GUK36_09285</name>
</gene>
<organism evidence="1 2">
    <name type="scientific">Rhizobium leguminosarum</name>
    <dbReference type="NCBI Taxonomy" id="384"/>
    <lineage>
        <taxon>Bacteria</taxon>
        <taxon>Pseudomonadati</taxon>
        <taxon>Pseudomonadota</taxon>
        <taxon>Alphaproteobacteria</taxon>
        <taxon>Hyphomicrobiales</taxon>
        <taxon>Rhizobiaceae</taxon>
        <taxon>Rhizobium/Agrobacterium group</taxon>
        <taxon>Rhizobium</taxon>
    </lineage>
</organism>
<dbReference type="AlphaFoldDB" id="A0A444I9S6"/>
<accession>A0A444I9S6</accession>
<name>A0A444I9S6_RHILE</name>
<dbReference type="Pfam" id="PF19911">
    <property type="entry name" value="DUF6384"/>
    <property type="match status" value="2"/>
</dbReference>
<reference evidence="1 2" key="1">
    <citation type="submission" date="2020-01" db="EMBL/GenBank/DDBJ databases">
        <title>Rhizobium genotypes associated with high levels of biological nitrogen fixation by grain legumes in a temperate-maritime cropping system.</title>
        <authorList>
            <person name="Maluk M."/>
            <person name="Francesc Ferrando Molina F."/>
            <person name="Lopez Del Egido L."/>
            <person name="Lafos M."/>
            <person name="Langarica-Fuentes A."/>
            <person name="Gebre Yohannes G."/>
            <person name="Young M.W."/>
            <person name="Martin P."/>
            <person name="Gantlett R."/>
            <person name="Kenicer G."/>
            <person name="Hawes C."/>
            <person name="Begg G.S."/>
            <person name="Quilliam R.S."/>
            <person name="Squire G.R."/>
            <person name="Poole P.S."/>
            <person name="Young P.W."/>
            <person name="Iannetta P.M."/>
            <person name="James E.K."/>
        </authorList>
    </citation>
    <scope>NUCLEOTIDE SEQUENCE [LARGE SCALE GENOMIC DNA]</scope>
    <source>
        <strain evidence="1 2">JHI944</strain>
    </source>
</reference>
<protein>
    <submittedName>
        <fullName evidence="1">Uncharacterized protein</fullName>
    </submittedName>
</protein>
<sequence>MAASSASGASPSFGDMLGVSNIIDDIRASDRVVDFELGAGERRKALIQRLKEQKAKEGVVVKDDVIEAAVEQYEERRFTFTPMKSGANRLAATAYVRRGRYLRNTAIAAAVLVVGTVAYNVGYDQFVIKPREAAIAREAAAKEAAARELETALTVRLPAELKAAVSSATVAADRVADVQAKADIDSRNTEALAAITARNVAGAETAIRQIGTIETSMRWKEQRVQQVAAKLAIQPSQLQAAYTSAKALAVAVSDNLAVTDIESRNTEGLGAIAAKNVEGAQQAIAAIGVIESHLRQVQAQKQLTGEAANFVADADASLSRYVNSGNPIDDVARTTLTRRLSLITEAAEDGDGQQMRQAMTSYKNLVTYVQNEAKIRIVNRRGVRAGVERDGTRWYLVVEALVGGKPVPVEVGNKEDGIAETVPYWGIRVSKRQYTKVLDDYSDDKIIDDDRAGTKPKGSLDVNWTLDAIDNQTITHW</sequence>